<dbReference type="EMBL" id="CP009962">
    <property type="protein sequence ID" value="AIY41066.1"/>
    <property type="molecule type" value="Genomic_DNA"/>
</dbReference>
<dbReference type="AlphaFoldDB" id="A0A0A1F945"/>
<dbReference type="Proteomes" id="UP000030302">
    <property type="component" value="Chromosome"/>
</dbReference>
<accession>A0A0A1F945</accession>
<name>A0A0A1F945_9BURK</name>
<gene>
    <name evidence="2" type="ORF">LT85_1908</name>
</gene>
<dbReference type="KEGG" id="care:LT85_1908"/>
<evidence type="ECO:0000256" key="1">
    <source>
        <dbReference type="SAM" id="MobiDB-lite"/>
    </source>
</evidence>
<keyword evidence="3" id="KW-1185">Reference proteome</keyword>
<feature type="compositionally biased region" description="Polar residues" evidence="1">
    <location>
        <begin position="1"/>
        <end position="11"/>
    </location>
</feature>
<feature type="region of interest" description="Disordered" evidence="1">
    <location>
        <begin position="1"/>
        <end position="24"/>
    </location>
</feature>
<evidence type="ECO:0000313" key="3">
    <source>
        <dbReference type="Proteomes" id="UP000030302"/>
    </source>
</evidence>
<organism evidence="2 3">
    <name type="scientific">Collimonas arenae</name>
    <dbReference type="NCBI Taxonomy" id="279058"/>
    <lineage>
        <taxon>Bacteria</taxon>
        <taxon>Pseudomonadati</taxon>
        <taxon>Pseudomonadota</taxon>
        <taxon>Betaproteobacteria</taxon>
        <taxon>Burkholderiales</taxon>
        <taxon>Oxalobacteraceae</taxon>
        <taxon>Collimonas</taxon>
    </lineage>
</organism>
<evidence type="ECO:0000313" key="2">
    <source>
        <dbReference type="EMBL" id="AIY41066.1"/>
    </source>
</evidence>
<dbReference type="HOGENOM" id="CLU_3326715_0_0_4"/>
<proteinExistence type="predicted"/>
<sequence length="38" mass="4336">MDMKLSLTTQTENKHDERIGEQSWKSKKRVGIVIGCTS</sequence>
<protein>
    <submittedName>
        <fullName evidence="2">Uncharacterized protein</fullName>
    </submittedName>
</protein>
<reference evidence="3" key="1">
    <citation type="journal article" date="2014" name="Soil Biol. Biochem.">
        <title>Structure and function of bacterial communities in ageing soils: Insights from the Mendocino ecological staircase.</title>
        <authorList>
            <person name="Uroz S."/>
            <person name="Tech J.J."/>
            <person name="Sawaya N.A."/>
            <person name="Frey-Klett P."/>
            <person name="Leveau J.H.J."/>
        </authorList>
    </citation>
    <scope>NUCLEOTIDE SEQUENCE [LARGE SCALE GENOMIC DNA]</scope>
    <source>
        <strain evidence="3">Cal35</strain>
    </source>
</reference>